<gene>
    <name evidence="1" type="ORF">EYC84_006659</name>
</gene>
<keyword evidence="2" id="KW-1185">Reference proteome</keyword>
<evidence type="ECO:0000313" key="2">
    <source>
        <dbReference type="Proteomes" id="UP000322873"/>
    </source>
</evidence>
<comment type="caution">
    <text evidence="1">The sequence shown here is derived from an EMBL/GenBank/DDBJ whole genome shotgun (WGS) entry which is preliminary data.</text>
</comment>
<protein>
    <submittedName>
        <fullName evidence="1">Uncharacterized protein</fullName>
    </submittedName>
</protein>
<reference evidence="1 2" key="1">
    <citation type="submission" date="2019-06" db="EMBL/GenBank/DDBJ databases">
        <title>Genome Sequence of the Brown Rot Fungal Pathogen Monilinia fructicola.</title>
        <authorList>
            <person name="De Miccolis Angelini R.M."/>
            <person name="Landi L."/>
            <person name="Abate D."/>
            <person name="Pollastro S."/>
            <person name="Romanazzi G."/>
            <person name="Faretra F."/>
        </authorList>
    </citation>
    <scope>NUCLEOTIDE SEQUENCE [LARGE SCALE GENOMIC DNA]</scope>
    <source>
        <strain evidence="1 2">Mfrc123</strain>
    </source>
</reference>
<evidence type="ECO:0000313" key="1">
    <source>
        <dbReference type="EMBL" id="KAA8576555.1"/>
    </source>
</evidence>
<organism evidence="1 2">
    <name type="scientific">Monilinia fructicola</name>
    <name type="common">Brown rot fungus</name>
    <name type="synonym">Ciboria fructicola</name>
    <dbReference type="NCBI Taxonomy" id="38448"/>
    <lineage>
        <taxon>Eukaryota</taxon>
        <taxon>Fungi</taxon>
        <taxon>Dikarya</taxon>
        <taxon>Ascomycota</taxon>
        <taxon>Pezizomycotina</taxon>
        <taxon>Leotiomycetes</taxon>
        <taxon>Helotiales</taxon>
        <taxon>Sclerotiniaceae</taxon>
        <taxon>Monilinia</taxon>
    </lineage>
</organism>
<accession>A0A5M9KC93</accession>
<dbReference type="EMBL" id="VICG01000001">
    <property type="protein sequence ID" value="KAA8576555.1"/>
    <property type="molecule type" value="Genomic_DNA"/>
</dbReference>
<dbReference type="AlphaFoldDB" id="A0A5M9KC93"/>
<dbReference type="Proteomes" id="UP000322873">
    <property type="component" value="Unassembled WGS sequence"/>
</dbReference>
<proteinExistence type="predicted"/>
<sequence>MGFSSFMQVFATAEILHHTITRSMNSRGLFLCSQTTGGLDFAVPQVDLIFEELDHNYDLGAKSVWNHEAVQWQVFCLVIHCFIILHRYSSMNTGYYSFQILSRNLSK</sequence>
<name>A0A5M9KC93_MONFR</name>